<name>A0ABU5DVW8_9PROT</name>
<keyword evidence="1" id="KW-0805">Transcription regulation</keyword>
<dbReference type="InterPro" id="IPR000485">
    <property type="entry name" value="AsnC-type_HTH_dom"/>
</dbReference>
<dbReference type="InterPro" id="IPR011008">
    <property type="entry name" value="Dimeric_a/b-barrel"/>
</dbReference>
<evidence type="ECO:0000313" key="5">
    <source>
        <dbReference type="EMBL" id="MDY0871084.1"/>
    </source>
</evidence>
<dbReference type="Gene3D" id="3.30.70.920">
    <property type="match status" value="1"/>
</dbReference>
<dbReference type="SMART" id="SM00344">
    <property type="entry name" value="HTH_ASNC"/>
    <property type="match status" value="1"/>
</dbReference>
<evidence type="ECO:0000256" key="1">
    <source>
        <dbReference type="ARBA" id="ARBA00023015"/>
    </source>
</evidence>
<dbReference type="Proteomes" id="UP001271769">
    <property type="component" value="Unassembled WGS sequence"/>
</dbReference>
<dbReference type="Gene3D" id="1.10.10.10">
    <property type="entry name" value="Winged helix-like DNA-binding domain superfamily/Winged helix DNA-binding domain"/>
    <property type="match status" value="1"/>
</dbReference>
<evidence type="ECO:0000256" key="2">
    <source>
        <dbReference type="ARBA" id="ARBA00023125"/>
    </source>
</evidence>
<dbReference type="RefSeq" id="WP_320499452.1">
    <property type="nucleotide sequence ID" value="NZ_JAXCLX010000001.1"/>
</dbReference>
<sequence>MRRAKLDKIDLKILADLQADGRMTNVDLAKRAGISAPPCLRRVRALEKAGFLKGYHADVNAEALGFGVTVFAQVGLSSQAEADLKAFEARVLTWPQVRECHMLAGETDFLLKIVAHDWDSYQRFLTTCLTAAPNVSHVKSALAIRTAKNEPGVPIDIEGGEEPKGEDI</sequence>
<gene>
    <name evidence="5" type="ORF">SMD31_04095</name>
</gene>
<dbReference type="SUPFAM" id="SSF46785">
    <property type="entry name" value="Winged helix' DNA-binding domain"/>
    <property type="match status" value="1"/>
</dbReference>
<dbReference type="PANTHER" id="PTHR30154:SF34">
    <property type="entry name" value="TRANSCRIPTIONAL REGULATOR AZLB"/>
    <property type="match status" value="1"/>
</dbReference>
<dbReference type="PRINTS" id="PR00033">
    <property type="entry name" value="HTHASNC"/>
</dbReference>
<feature type="domain" description="HTH asnC-type" evidence="4">
    <location>
        <begin position="6"/>
        <end position="67"/>
    </location>
</feature>
<dbReference type="InterPro" id="IPR019888">
    <property type="entry name" value="Tscrpt_reg_AsnC-like"/>
</dbReference>
<dbReference type="InterPro" id="IPR036390">
    <property type="entry name" value="WH_DNA-bd_sf"/>
</dbReference>
<proteinExistence type="predicted"/>
<dbReference type="Pfam" id="PF01037">
    <property type="entry name" value="AsnC_trans_reg"/>
    <property type="match status" value="1"/>
</dbReference>
<dbReference type="Pfam" id="PF13412">
    <property type="entry name" value="HTH_24"/>
    <property type="match status" value="1"/>
</dbReference>
<dbReference type="InterPro" id="IPR011991">
    <property type="entry name" value="ArsR-like_HTH"/>
</dbReference>
<evidence type="ECO:0000259" key="4">
    <source>
        <dbReference type="PROSITE" id="PS50956"/>
    </source>
</evidence>
<keyword evidence="6" id="KW-1185">Reference proteome</keyword>
<comment type="caution">
    <text evidence="5">The sequence shown here is derived from an EMBL/GenBank/DDBJ whole genome shotgun (WGS) entry which is preliminary data.</text>
</comment>
<dbReference type="PANTHER" id="PTHR30154">
    <property type="entry name" value="LEUCINE-RESPONSIVE REGULATORY PROTEIN"/>
    <property type="match status" value="1"/>
</dbReference>
<organism evidence="5 6">
    <name type="scientific">Dongia rigui</name>
    <dbReference type="NCBI Taxonomy" id="940149"/>
    <lineage>
        <taxon>Bacteria</taxon>
        <taxon>Pseudomonadati</taxon>
        <taxon>Pseudomonadota</taxon>
        <taxon>Alphaproteobacteria</taxon>
        <taxon>Rhodospirillales</taxon>
        <taxon>Dongiaceae</taxon>
        <taxon>Dongia</taxon>
    </lineage>
</organism>
<dbReference type="EMBL" id="JAXCLX010000001">
    <property type="protein sequence ID" value="MDY0871084.1"/>
    <property type="molecule type" value="Genomic_DNA"/>
</dbReference>
<keyword evidence="2" id="KW-0238">DNA-binding</keyword>
<protein>
    <submittedName>
        <fullName evidence="5">Lrp/AsnC family transcriptional regulator</fullName>
    </submittedName>
</protein>
<evidence type="ECO:0000256" key="3">
    <source>
        <dbReference type="ARBA" id="ARBA00023163"/>
    </source>
</evidence>
<evidence type="ECO:0000313" key="6">
    <source>
        <dbReference type="Proteomes" id="UP001271769"/>
    </source>
</evidence>
<dbReference type="CDD" id="cd00090">
    <property type="entry name" value="HTH_ARSR"/>
    <property type="match status" value="1"/>
</dbReference>
<dbReference type="InterPro" id="IPR036388">
    <property type="entry name" value="WH-like_DNA-bd_sf"/>
</dbReference>
<dbReference type="SUPFAM" id="SSF54909">
    <property type="entry name" value="Dimeric alpha+beta barrel"/>
    <property type="match status" value="1"/>
</dbReference>
<dbReference type="InterPro" id="IPR019887">
    <property type="entry name" value="Tscrpt_reg_AsnC/Lrp_C"/>
</dbReference>
<dbReference type="PROSITE" id="PS50956">
    <property type="entry name" value="HTH_ASNC_2"/>
    <property type="match status" value="1"/>
</dbReference>
<accession>A0ABU5DVW8</accession>
<keyword evidence="3" id="KW-0804">Transcription</keyword>
<reference evidence="5 6" key="1">
    <citation type="journal article" date="2013" name="Antonie Van Leeuwenhoek">
        <title>Dongia rigui sp. nov., isolated from freshwater of a large wetland in Korea.</title>
        <authorList>
            <person name="Baik K.S."/>
            <person name="Hwang Y.M."/>
            <person name="Choi J.S."/>
            <person name="Kwon J."/>
            <person name="Seong C.N."/>
        </authorList>
    </citation>
    <scope>NUCLEOTIDE SEQUENCE [LARGE SCALE GENOMIC DNA]</scope>
    <source>
        <strain evidence="5 6">04SU4-P</strain>
    </source>
</reference>